<dbReference type="OrthoDB" id="430315at2759"/>
<dbReference type="EMBL" id="CDHN01000005">
    <property type="protein sequence ID" value="CEJ92746.1"/>
    <property type="molecule type" value="Genomic_DNA"/>
</dbReference>
<dbReference type="AlphaFoldDB" id="A0A0A1T6L5"/>
<dbReference type="InterPro" id="IPR037176">
    <property type="entry name" value="Osmotin/thaumatin-like_sf"/>
</dbReference>
<evidence type="ECO:0000313" key="3">
    <source>
        <dbReference type="Proteomes" id="UP000039046"/>
    </source>
</evidence>
<dbReference type="Proteomes" id="UP000039046">
    <property type="component" value="Unassembled WGS sequence"/>
</dbReference>
<keyword evidence="1" id="KW-0732">Signal</keyword>
<accession>A0A0A1T6L5</accession>
<dbReference type="SUPFAM" id="SSF49870">
    <property type="entry name" value="Osmotin, thaumatin-like protein"/>
    <property type="match status" value="1"/>
</dbReference>
<reference evidence="2 3" key="1">
    <citation type="journal article" date="2015" name="Genome Announc.">
        <title>Draft Genome Sequence and Gene Annotation of the Entomopathogenic Fungus Verticillium hemipterigenum.</title>
        <authorList>
            <person name="Horn F."/>
            <person name="Habel A."/>
            <person name="Scharf D.H."/>
            <person name="Dworschak J."/>
            <person name="Brakhage A.A."/>
            <person name="Guthke R."/>
            <person name="Hertweck C."/>
            <person name="Linde J."/>
        </authorList>
    </citation>
    <scope>NUCLEOTIDE SEQUENCE [LARGE SCALE GENOMIC DNA]</scope>
</reference>
<protein>
    <submittedName>
        <fullName evidence="2">Uncharacterized protein</fullName>
    </submittedName>
</protein>
<feature type="signal peptide" evidence="1">
    <location>
        <begin position="1"/>
        <end position="18"/>
    </location>
</feature>
<feature type="chain" id="PRO_5001978932" evidence="1">
    <location>
        <begin position="19"/>
        <end position="268"/>
    </location>
</feature>
<name>A0A0A1T6L5_9HYPO</name>
<gene>
    <name evidence="2" type="ORF">VHEMI08378</name>
</gene>
<proteinExistence type="predicted"/>
<sequence length="268" mass="28005">MQFTLLSLLALSPLAVLASPAAVRSVPQEQYPAVASRLALSIATINAQPTAASDASENEAAVPTQGPGHAQVNAAMAARMTITFKNSHGDAISTVHVRDPSAPGPVSGNTAPGKMADGSSAVVVFPPGWIGNIAVNDGAYSDTTGDESLIEANFVNSKGTINVSYVNGFSAAITCKCNENNIYVGCNKNLYSLHKCNTSNGQNSCRNPSRNKDNGPADVFFAPCHGKGGAYTYPKDDNANQLTWKCPSEQYTCCVGSKCPPNPNQAHW</sequence>
<dbReference type="HOGENOM" id="CLU_079680_0_0_1"/>
<keyword evidence="3" id="KW-1185">Reference proteome</keyword>
<organism evidence="2 3">
    <name type="scientific">[Torrubiella] hemipterigena</name>
    <dbReference type="NCBI Taxonomy" id="1531966"/>
    <lineage>
        <taxon>Eukaryota</taxon>
        <taxon>Fungi</taxon>
        <taxon>Dikarya</taxon>
        <taxon>Ascomycota</taxon>
        <taxon>Pezizomycotina</taxon>
        <taxon>Sordariomycetes</taxon>
        <taxon>Hypocreomycetidae</taxon>
        <taxon>Hypocreales</taxon>
        <taxon>Clavicipitaceae</taxon>
        <taxon>Clavicipitaceae incertae sedis</taxon>
        <taxon>'Torrubiella' clade</taxon>
    </lineage>
</organism>
<evidence type="ECO:0000313" key="2">
    <source>
        <dbReference type="EMBL" id="CEJ92746.1"/>
    </source>
</evidence>
<evidence type="ECO:0000256" key="1">
    <source>
        <dbReference type="SAM" id="SignalP"/>
    </source>
</evidence>